<proteinExistence type="predicted"/>
<dbReference type="Proteomes" id="UP001320706">
    <property type="component" value="Unassembled WGS sequence"/>
</dbReference>
<protein>
    <submittedName>
        <fullName evidence="1">Uncharacterized protein</fullName>
    </submittedName>
</protein>
<organism evidence="1 2">
    <name type="scientific">Zalaria obscura</name>
    <dbReference type="NCBI Taxonomy" id="2024903"/>
    <lineage>
        <taxon>Eukaryota</taxon>
        <taxon>Fungi</taxon>
        <taxon>Dikarya</taxon>
        <taxon>Ascomycota</taxon>
        <taxon>Pezizomycotina</taxon>
        <taxon>Dothideomycetes</taxon>
        <taxon>Dothideomycetidae</taxon>
        <taxon>Dothideales</taxon>
        <taxon>Zalariaceae</taxon>
        <taxon>Zalaria</taxon>
    </lineage>
</organism>
<sequence length="481" mass="53314">MPLPIFDWLAVVSFFYQQKLLASESQSKWKFLGLSPDGYLKPLGQVFNDTFPGPLIEACWGDTITIHVTNLEAKEGSTVHWHGIRQLGTNQMDGVNGVTQCPIAQNGTFTYKFNVEQYGHTWYHSHYQVQYSDGVMGPLSIYGPSSANYDEALEPIMMSDWVHDNASVSFLQELNGGIPVMDSLILGGNGQRYEVIVQANPLPGHEAADGNYWIRTRVAAGCGNVVSHDENTGILRYNASSTANPTTTALTLRTECVDEQPDNLVPVVPWTVKNLQGNINDFTFEADLSNVKFEGGFFRWDLLDQPLFLNYSDPTILHADNPSFRYNDSYCIVPYNFTQGFVYLVITGENLNKIAKRPVPAAHPIHLHGHDFVILAQEDHPFNATTEVPKFKYDNPTRRDVALLYGGGYLALAFKPDNPGVWLVHCHIAFHASSGLALQILERQDEIIGSLGGAGALAGTKSGCEGWDKWNLQIDQDDSGI</sequence>
<evidence type="ECO:0000313" key="2">
    <source>
        <dbReference type="Proteomes" id="UP001320706"/>
    </source>
</evidence>
<keyword evidence="2" id="KW-1185">Reference proteome</keyword>
<name>A0ACC3S422_9PEZI</name>
<gene>
    <name evidence="1" type="ORF">M8818_007008</name>
</gene>
<accession>A0ACC3S422</accession>
<dbReference type="EMBL" id="JAMKPW020000042">
    <property type="protein sequence ID" value="KAK8195857.1"/>
    <property type="molecule type" value="Genomic_DNA"/>
</dbReference>
<reference evidence="1" key="1">
    <citation type="submission" date="2024-02" db="EMBL/GenBank/DDBJ databases">
        <title>Metagenome Assembled Genome of Zalaria obscura JY119.</title>
        <authorList>
            <person name="Vighnesh L."/>
            <person name="Jagadeeshwari U."/>
            <person name="Venkata Ramana C."/>
            <person name="Sasikala C."/>
        </authorList>
    </citation>
    <scope>NUCLEOTIDE SEQUENCE</scope>
    <source>
        <strain evidence="1">JY119</strain>
    </source>
</reference>
<evidence type="ECO:0000313" key="1">
    <source>
        <dbReference type="EMBL" id="KAK8195857.1"/>
    </source>
</evidence>
<comment type="caution">
    <text evidence="1">The sequence shown here is derived from an EMBL/GenBank/DDBJ whole genome shotgun (WGS) entry which is preliminary data.</text>
</comment>